<accession>A0ABN1H366</accession>
<protein>
    <recommendedName>
        <fullName evidence="4">Flagellar protein FlgN</fullName>
    </recommendedName>
</protein>
<evidence type="ECO:0000256" key="1">
    <source>
        <dbReference type="SAM" id="MobiDB-lite"/>
    </source>
</evidence>
<sequence length="112" mass="11791">MKRVDVAKNLAEQLFEAEAAIEDAYRKIGVLAQALPEARANSGMASTVGQAAFQAVMESMAGQVQSRSAMIAVHEELARLKAVSPYRAVAVGGGQKSDEPVPRPRGQLALVG</sequence>
<proteinExistence type="predicted"/>
<evidence type="ECO:0008006" key="4">
    <source>
        <dbReference type="Google" id="ProtNLM"/>
    </source>
</evidence>
<name>A0ABN1H366_9CAUL</name>
<reference evidence="3" key="1">
    <citation type="journal article" date="2019" name="Int. J. Syst. Evol. Microbiol.">
        <title>The Global Catalogue of Microorganisms (GCM) 10K type strain sequencing project: providing services to taxonomists for standard genome sequencing and annotation.</title>
        <authorList>
            <consortium name="The Broad Institute Genomics Platform"/>
            <consortium name="The Broad Institute Genome Sequencing Center for Infectious Disease"/>
            <person name="Wu L."/>
            <person name="Ma J."/>
        </authorList>
    </citation>
    <scope>NUCLEOTIDE SEQUENCE [LARGE SCALE GENOMIC DNA]</scope>
    <source>
        <strain evidence="3">JCM 12928</strain>
    </source>
</reference>
<feature type="region of interest" description="Disordered" evidence="1">
    <location>
        <begin position="91"/>
        <end position="112"/>
    </location>
</feature>
<evidence type="ECO:0000313" key="3">
    <source>
        <dbReference type="Proteomes" id="UP001501352"/>
    </source>
</evidence>
<evidence type="ECO:0000313" key="2">
    <source>
        <dbReference type="EMBL" id="GAA0627154.1"/>
    </source>
</evidence>
<organism evidence="2 3">
    <name type="scientific">Brevundimonas kwangchunensis</name>
    <dbReference type="NCBI Taxonomy" id="322163"/>
    <lineage>
        <taxon>Bacteria</taxon>
        <taxon>Pseudomonadati</taxon>
        <taxon>Pseudomonadota</taxon>
        <taxon>Alphaproteobacteria</taxon>
        <taxon>Caulobacterales</taxon>
        <taxon>Caulobacteraceae</taxon>
        <taxon>Brevundimonas</taxon>
    </lineage>
</organism>
<gene>
    <name evidence="2" type="ORF">GCM10009422_25080</name>
</gene>
<keyword evidence="3" id="KW-1185">Reference proteome</keyword>
<comment type="caution">
    <text evidence="2">The sequence shown here is derived from an EMBL/GenBank/DDBJ whole genome shotgun (WGS) entry which is preliminary data.</text>
</comment>
<dbReference type="EMBL" id="BAAAGA010000006">
    <property type="protein sequence ID" value="GAA0627154.1"/>
    <property type="molecule type" value="Genomic_DNA"/>
</dbReference>
<dbReference type="Proteomes" id="UP001501352">
    <property type="component" value="Unassembled WGS sequence"/>
</dbReference>
<dbReference type="RefSeq" id="WP_343794322.1">
    <property type="nucleotide sequence ID" value="NZ_BAAAGA010000006.1"/>
</dbReference>